<dbReference type="AlphaFoldDB" id="A0A0N0VJP9"/>
<organism evidence="1 2">
    <name type="scientific">Pseudomonas asplenii</name>
    <dbReference type="NCBI Taxonomy" id="53407"/>
    <lineage>
        <taxon>Bacteria</taxon>
        <taxon>Pseudomonadati</taxon>
        <taxon>Pseudomonadota</taxon>
        <taxon>Gammaproteobacteria</taxon>
        <taxon>Pseudomonadales</taxon>
        <taxon>Pseudomonadaceae</taxon>
        <taxon>Pseudomonas</taxon>
    </lineage>
</organism>
<proteinExistence type="predicted"/>
<comment type="caution">
    <text evidence="1">The sequence shown here is derived from an EMBL/GenBank/DDBJ whole genome shotgun (WGS) entry which is preliminary data.</text>
</comment>
<name>A0A0N0VJP9_9PSED</name>
<dbReference type="EMBL" id="JSYZ01000010">
    <property type="protein sequence ID" value="KPA90361.1"/>
    <property type="molecule type" value="Genomic_DNA"/>
</dbReference>
<protein>
    <submittedName>
        <fullName evidence="1">Uncharacterized protein</fullName>
    </submittedName>
</protein>
<keyword evidence="2" id="KW-1185">Reference proteome</keyword>
<accession>A0A0N0VJP9</accession>
<dbReference type="Proteomes" id="UP000037931">
    <property type="component" value="Unassembled WGS sequence"/>
</dbReference>
<dbReference type="STRING" id="50340.PF66_03169"/>
<evidence type="ECO:0000313" key="1">
    <source>
        <dbReference type="EMBL" id="KPA90361.1"/>
    </source>
</evidence>
<dbReference type="PATRIC" id="fig|50340.43.peg.465"/>
<sequence>MPGLLMSALRVSGCATDKDQLLPHGPHTMVDIWDGRSPESRRLRLLEMADAMDMFCQGVNVDLFNRDGTPWPEADITLVDLATYAHEGYNAQLVLSKSMEVLFRAVPPSLYLIMAMTAPEEKPERFELMKTQGLSELEAAMAMARRIDQARGISNTTILKGDT</sequence>
<reference evidence="1 2" key="1">
    <citation type="journal article" date="2015" name="PLoS ONE">
        <title>Rice-Infecting Pseudomonas Genomes Are Highly Accessorized and Harbor Multiple Putative Virulence Mechanisms to Cause Sheath Brown Rot.</title>
        <authorList>
            <person name="Quibod I.L."/>
            <person name="Grande G."/>
            <person name="Oreiro E.G."/>
            <person name="Borja F.N."/>
            <person name="Dossa G.S."/>
            <person name="Mauleon R."/>
            <person name="Cruz C.V."/>
            <person name="Oliva R."/>
        </authorList>
    </citation>
    <scope>NUCLEOTIDE SEQUENCE [LARGE SCALE GENOMIC DNA]</scope>
    <source>
        <strain evidence="1 2">IRRI 6609</strain>
    </source>
</reference>
<gene>
    <name evidence="1" type="ORF">PF66_03169</name>
</gene>
<evidence type="ECO:0000313" key="2">
    <source>
        <dbReference type="Proteomes" id="UP000037931"/>
    </source>
</evidence>